<dbReference type="RefSeq" id="WP_159397417.1">
    <property type="nucleotide sequence ID" value="NZ_CP012673.1"/>
</dbReference>
<protein>
    <submittedName>
        <fullName evidence="1">Uncharacterized protein</fullName>
    </submittedName>
</protein>
<evidence type="ECO:0000313" key="1">
    <source>
        <dbReference type="EMBL" id="AUX44512.1"/>
    </source>
</evidence>
<proteinExistence type="predicted"/>
<evidence type="ECO:0000313" key="2">
    <source>
        <dbReference type="Proteomes" id="UP000238348"/>
    </source>
</evidence>
<gene>
    <name evidence="1" type="ORF">SOCE26_059760</name>
</gene>
<dbReference type="AlphaFoldDB" id="A0A2L0EYZ4"/>
<sequence length="337" mass="35911">MGTQPIFARLSISPTGVIRGEITGLTQGTALVEGKYGEHLEIAPGKPPFAPLPDGVEDYHGELRGLSVHAGWVFSAWRGPSEQVDTPPSSLPDRIVNSAEGTRLWLAAVGQEEALEQLRPLQGTLVASAGRKPTSCGLHVQIAGVAALADGARAVAYYVGDPCDPVRMRGERAPPVPRFPWPKQFRVALVDPGNVARHSIALGDSIDDEEHVELARLESGATGAVLGVLRRWAKRAGGRAAATTDTWLLAVKERDMKLSTLLKLGHSDLNGPDSPANSEGSACFLDVDSKPPVELVVEGSRAGVYRLDRSAQGLKRLTGELSPELREGLAEAPCWPR</sequence>
<organism evidence="1 2">
    <name type="scientific">Sorangium cellulosum</name>
    <name type="common">Polyangium cellulosum</name>
    <dbReference type="NCBI Taxonomy" id="56"/>
    <lineage>
        <taxon>Bacteria</taxon>
        <taxon>Pseudomonadati</taxon>
        <taxon>Myxococcota</taxon>
        <taxon>Polyangia</taxon>
        <taxon>Polyangiales</taxon>
        <taxon>Polyangiaceae</taxon>
        <taxon>Sorangium</taxon>
    </lineage>
</organism>
<accession>A0A2L0EYZ4</accession>
<name>A0A2L0EYZ4_SORCE</name>
<dbReference type="Proteomes" id="UP000238348">
    <property type="component" value="Chromosome"/>
</dbReference>
<reference evidence="1 2" key="1">
    <citation type="submission" date="2015-09" db="EMBL/GenBank/DDBJ databases">
        <title>Sorangium comparison.</title>
        <authorList>
            <person name="Zaburannyi N."/>
            <person name="Bunk B."/>
            <person name="Overmann J."/>
            <person name="Mueller R."/>
        </authorList>
    </citation>
    <scope>NUCLEOTIDE SEQUENCE [LARGE SCALE GENOMIC DNA]</scope>
    <source>
        <strain evidence="1 2">So ce26</strain>
    </source>
</reference>
<dbReference type="EMBL" id="CP012673">
    <property type="protein sequence ID" value="AUX44512.1"/>
    <property type="molecule type" value="Genomic_DNA"/>
</dbReference>